<proteinExistence type="predicted"/>
<name>A0A5J4PSZ4_9EUKA</name>
<organism evidence="1 2">
    <name type="scientific">Streblomastix strix</name>
    <dbReference type="NCBI Taxonomy" id="222440"/>
    <lineage>
        <taxon>Eukaryota</taxon>
        <taxon>Metamonada</taxon>
        <taxon>Preaxostyla</taxon>
        <taxon>Oxymonadida</taxon>
        <taxon>Streblomastigidae</taxon>
        <taxon>Streblomastix</taxon>
    </lineage>
</organism>
<sequence>MPLYRVATNIGDKYNASEYENFKIFEALVEINDLSIEEKQ</sequence>
<evidence type="ECO:0000313" key="1">
    <source>
        <dbReference type="EMBL" id="KAA6312262.1"/>
    </source>
</evidence>
<protein>
    <submittedName>
        <fullName evidence="1">Uncharacterized protein</fullName>
    </submittedName>
</protein>
<dbReference type="AlphaFoldDB" id="A0A5J4PSZ4"/>
<dbReference type="Proteomes" id="UP000324800">
    <property type="component" value="Unassembled WGS sequence"/>
</dbReference>
<dbReference type="EMBL" id="SNRW01048868">
    <property type="protein sequence ID" value="KAA6312262.1"/>
    <property type="molecule type" value="Genomic_DNA"/>
</dbReference>
<feature type="non-terminal residue" evidence="1">
    <location>
        <position position="40"/>
    </location>
</feature>
<gene>
    <name evidence="1" type="ORF">EZS28_055956</name>
</gene>
<evidence type="ECO:0000313" key="2">
    <source>
        <dbReference type="Proteomes" id="UP000324800"/>
    </source>
</evidence>
<accession>A0A5J4PSZ4</accession>
<reference evidence="1 2" key="1">
    <citation type="submission" date="2019-03" db="EMBL/GenBank/DDBJ databases">
        <title>Single cell metagenomics reveals metabolic interactions within the superorganism composed of flagellate Streblomastix strix and complex community of Bacteroidetes bacteria on its surface.</title>
        <authorList>
            <person name="Treitli S.C."/>
            <person name="Kolisko M."/>
            <person name="Husnik F."/>
            <person name="Keeling P."/>
            <person name="Hampl V."/>
        </authorList>
    </citation>
    <scope>NUCLEOTIDE SEQUENCE [LARGE SCALE GENOMIC DNA]</scope>
    <source>
        <strain evidence="1">ST1C</strain>
    </source>
</reference>
<comment type="caution">
    <text evidence="1">The sequence shown here is derived from an EMBL/GenBank/DDBJ whole genome shotgun (WGS) entry which is preliminary data.</text>
</comment>